<dbReference type="InterPro" id="IPR019201">
    <property type="entry name" value="DUF2065"/>
</dbReference>
<gene>
    <name evidence="2" type="ordered locus">Sfum_0563</name>
</gene>
<organism evidence="2 3">
    <name type="scientific">Syntrophobacter fumaroxidans (strain DSM 10017 / MPOB)</name>
    <dbReference type="NCBI Taxonomy" id="335543"/>
    <lineage>
        <taxon>Bacteria</taxon>
        <taxon>Pseudomonadati</taxon>
        <taxon>Thermodesulfobacteriota</taxon>
        <taxon>Syntrophobacteria</taxon>
        <taxon>Syntrophobacterales</taxon>
        <taxon>Syntrophobacteraceae</taxon>
        <taxon>Syntrophobacter</taxon>
    </lineage>
</organism>
<dbReference type="Pfam" id="PF09838">
    <property type="entry name" value="DUF2065"/>
    <property type="match status" value="1"/>
</dbReference>
<keyword evidence="1" id="KW-0472">Membrane</keyword>
<dbReference type="Proteomes" id="UP000001784">
    <property type="component" value="Chromosome"/>
</dbReference>
<keyword evidence="3" id="KW-1185">Reference proteome</keyword>
<keyword evidence="1" id="KW-0812">Transmembrane</keyword>
<dbReference type="HOGENOM" id="CLU_179416_2_2_7"/>
<keyword evidence="1" id="KW-1133">Transmembrane helix</keyword>
<dbReference type="RefSeq" id="WP_011697435.1">
    <property type="nucleotide sequence ID" value="NC_008554.1"/>
</dbReference>
<proteinExistence type="predicted"/>
<feature type="transmembrane region" description="Helical" evidence="1">
    <location>
        <begin position="5"/>
        <end position="23"/>
    </location>
</feature>
<evidence type="ECO:0000256" key="1">
    <source>
        <dbReference type="SAM" id="Phobius"/>
    </source>
</evidence>
<evidence type="ECO:0008006" key="4">
    <source>
        <dbReference type="Google" id="ProtNLM"/>
    </source>
</evidence>
<name>A0LFR0_SYNFM</name>
<evidence type="ECO:0000313" key="3">
    <source>
        <dbReference type="Proteomes" id="UP000001784"/>
    </source>
</evidence>
<accession>A0LFR0</accession>
<dbReference type="InParanoid" id="A0LFR0"/>
<sequence>MHAGYLLTVLGLICFLEGLPYLASPDYLKKWLIEVVIPAPSRYLRLFGGVLMVLGLLFVYWGRRHGG</sequence>
<dbReference type="EMBL" id="CP000478">
    <property type="protein sequence ID" value="ABK16262.1"/>
    <property type="molecule type" value="Genomic_DNA"/>
</dbReference>
<dbReference type="KEGG" id="sfu:Sfum_0563"/>
<protein>
    <recommendedName>
        <fullName evidence="4">DUF2065 domain-containing protein</fullName>
    </recommendedName>
</protein>
<feature type="transmembrane region" description="Helical" evidence="1">
    <location>
        <begin position="43"/>
        <end position="61"/>
    </location>
</feature>
<dbReference type="AlphaFoldDB" id="A0LFR0"/>
<dbReference type="eggNOG" id="COG3242">
    <property type="taxonomic scope" value="Bacteria"/>
</dbReference>
<dbReference type="STRING" id="335543.Sfum_0563"/>
<reference evidence="2 3" key="1">
    <citation type="submission" date="2006-10" db="EMBL/GenBank/DDBJ databases">
        <title>Complete sequence of Syntrophobacter fumaroxidans MPOB.</title>
        <authorList>
            <consortium name="US DOE Joint Genome Institute"/>
            <person name="Copeland A."/>
            <person name="Lucas S."/>
            <person name="Lapidus A."/>
            <person name="Barry K."/>
            <person name="Detter J.C."/>
            <person name="Glavina del Rio T."/>
            <person name="Hammon N."/>
            <person name="Israni S."/>
            <person name="Pitluck S."/>
            <person name="Goltsman E.G."/>
            <person name="Martinez M."/>
            <person name="Schmutz J."/>
            <person name="Larimer F."/>
            <person name="Land M."/>
            <person name="Hauser L."/>
            <person name="Kyrpides N."/>
            <person name="Kim E."/>
            <person name="Boone D.R."/>
            <person name="Brockman F."/>
            <person name="Culley D."/>
            <person name="Ferry J."/>
            <person name="Gunsalus R."/>
            <person name="McInerney M.J."/>
            <person name="Morrison M."/>
            <person name="Plugge C."/>
            <person name="Rohlin L."/>
            <person name="Scholten J."/>
            <person name="Sieber J."/>
            <person name="Stams A.J.M."/>
            <person name="Worm P."/>
            <person name="Henstra A.M."/>
            <person name="Richardson P."/>
        </authorList>
    </citation>
    <scope>NUCLEOTIDE SEQUENCE [LARGE SCALE GENOMIC DNA]</scope>
    <source>
        <strain evidence="3">DSM 10017 / MPOB</strain>
    </source>
</reference>
<evidence type="ECO:0000313" key="2">
    <source>
        <dbReference type="EMBL" id="ABK16262.1"/>
    </source>
</evidence>